<dbReference type="Pfam" id="PF00565">
    <property type="entry name" value="SNase"/>
    <property type="match status" value="1"/>
</dbReference>
<dbReference type="PANTHER" id="PTHR12302:SF3">
    <property type="entry name" value="SERINE_THREONINE-PROTEIN KINASE 31"/>
    <property type="match status" value="1"/>
</dbReference>
<keyword evidence="4" id="KW-1133">Transmembrane helix</keyword>
<dbReference type="EMBL" id="ADZX01000887">
    <property type="protein sequence ID" value="EFK95101.1"/>
    <property type="molecule type" value="Genomic_DNA"/>
</dbReference>
<dbReference type="PROSITE" id="PS50830">
    <property type="entry name" value="TNASE_3"/>
    <property type="match status" value="1"/>
</dbReference>
<dbReference type="SMART" id="SM00318">
    <property type="entry name" value="SNc"/>
    <property type="match status" value="1"/>
</dbReference>
<dbReference type="PROSITE" id="PS01284">
    <property type="entry name" value="TNASE_2"/>
    <property type="match status" value="1"/>
</dbReference>
<dbReference type="AlphaFoldDB" id="D9PMV9"/>
<dbReference type="PANTHER" id="PTHR12302">
    <property type="entry name" value="EBNA2 BINDING PROTEIN P100"/>
    <property type="match status" value="1"/>
</dbReference>
<gene>
    <name evidence="6" type="ORF">LDC_2888</name>
</gene>
<keyword evidence="4" id="KW-0472">Membrane</keyword>
<accession>D9PMV9</accession>
<keyword evidence="4" id="KW-0812">Transmembrane</keyword>
<sequence length="177" mass="20839">MNLKTKKLFFTIFILFVFLLGFYLGGENKQVFDNKENTEIIKYEEQKIYKVLDVIDGDTIKINYYNNLVSLRVIGINTPEKEGSLREQECFGNEASDKAEELLFDKNIFIELDESQSKFDKYGRLLAYVFFENGDDFGLEMIESGFAYEYTYQGREYKNQNIYKEAQKYAEKNQLGL</sequence>
<name>D9PMV9_9ZZZZ</name>
<keyword evidence="3" id="KW-0378">Hydrolase</keyword>
<feature type="domain" description="TNase-like" evidence="5">
    <location>
        <begin position="45"/>
        <end position="177"/>
    </location>
</feature>
<keyword evidence="2" id="KW-0255">Endonuclease</keyword>
<dbReference type="GO" id="GO:0003676">
    <property type="term" value="F:nucleic acid binding"/>
    <property type="evidence" value="ECO:0007669"/>
    <property type="project" value="InterPro"/>
</dbReference>
<dbReference type="InterPro" id="IPR002071">
    <property type="entry name" value="Thermonucl_AS"/>
</dbReference>
<evidence type="ECO:0000313" key="6">
    <source>
        <dbReference type="EMBL" id="EFK95101.1"/>
    </source>
</evidence>
<dbReference type="GO" id="GO:0004519">
    <property type="term" value="F:endonuclease activity"/>
    <property type="evidence" value="ECO:0007669"/>
    <property type="project" value="UniProtKB-KW"/>
</dbReference>
<dbReference type="SUPFAM" id="SSF50199">
    <property type="entry name" value="Staphylococcal nuclease"/>
    <property type="match status" value="1"/>
</dbReference>
<reference evidence="6" key="2">
    <citation type="journal article" date="2011" name="Microb. Ecol.">
        <title>Taxonomic and Functional Metagenomic Profiling of the Microbial Community in the Anoxic Sediment of a Sub-saline Shallow Lake (Laguna de Carrizo, Central Spain).</title>
        <authorList>
            <person name="Ferrer M."/>
            <person name="Guazzaroni M.E."/>
            <person name="Richter M."/>
            <person name="Garcia-Salamanca A."/>
            <person name="Yarza P."/>
            <person name="Suarez-Suarez A."/>
            <person name="Solano J."/>
            <person name="Alcaide M."/>
            <person name="van Dillewijn P."/>
            <person name="Molina-Henares M.A."/>
            <person name="Lopez-Cortes N."/>
            <person name="Al-Ramahi Y."/>
            <person name="Guerrero C."/>
            <person name="Acosta A."/>
            <person name="de Eugenio L.I."/>
            <person name="Martinez V."/>
            <person name="Marques S."/>
            <person name="Rojo F."/>
            <person name="Santero E."/>
            <person name="Genilloud O."/>
            <person name="Perez-Perez J."/>
            <person name="Rossello-Mora R."/>
            <person name="Ramos J.L."/>
        </authorList>
    </citation>
    <scope>NUCLEOTIDE SEQUENCE</scope>
</reference>
<keyword evidence="1" id="KW-0540">Nuclease</keyword>
<dbReference type="Gene3D" id="2.40.50.90">
    <property type="match status" value="1"/>
</dbReference>
<organism evidence="6">
    <name type="scientific">sediment metagenome</name>
    <dbReference type="NCBI Taxonomy" id="749907"/>
    <lineage>
        <taxon>unclassified sequences</taxon>
        <taxon>metagenomes</taxon>
        <taxon>ecological metagenomes</taxon>
    </lineage>
</organism>
<dbReference type="InterPro" id="IPR016071">
    <property type="entry name" value="Staphylococal_nuclease_OB-fold"/>
</dbReference>
<protein>
    <submittedName>
        <fullName evidence="6">Nuclease (SNase domain protein)</fullName>
    </submittedName>
</protein>
<proteinExistence type="predicted"/>
<evidence type="ECO:0000256" key="3">
    <source>
        <dbReference type="ARBA" id="ARBA00022801"/>
    </source>
</evidence>
<feature type="transmembrane region" description="Helical" evidence="4">
    <location>
        <begin position="7"/>
        <end position="25"/>
    </location>
</feature>
<dbReference type="InterPro" id="IPR035437">
    <property type="entry name" value="SNase_OB-fold_sf"/>
</dbReference>
<evidence type="ECO:0000256" key="4">
    <source>
        <dbReference type="SAM" id="Phobius"/>
    </source>
</evidence>
<evidence type="ECO:0000259" key="5">
    <source>
        <dbReference type="PROSITE" id="PS50830"/>
    </source>
</evidence>
<evidence type="ECO:0000256" key="1">
    <source>
        <dbReference type="ARBA" id="ARBA00022722"/>
    </source>
</evidence>
<comment type="caution">
    <text evidence="6">The sequence shown here is derived from an EMBL/GenBank/DDBJ whole genome shotgun (WGS) entry which is preliminary data.</text>
</comment>
<dbReference type="GO" id="GO:0016787">
    <property type="term" value="F:hydrolase activity"/>
    <property type="evidence" value="ECO:0007669"/>
    <property type="project" value="UniProtKB-KW"/>
</dbReference>
<reference evidence="6" key="1">
    <citation type="submission" date="2010-07" db="EMBL/GenBank/DDBJ databases">
        <authorList>
            <consortium name="CONSOLIDER consortium CSD2007-00005"/>
            <person name="Guazzaroni M.-E."/>
            <person name="Richter M."/>
            <person name="Garcia-Salamanca A."/>
            <person name="Yarza P."/>
            <person name="Ferrer M."/>
        </authorList>
    </citation>
    <scope>NUCLEOTIDE SEQUENCE</scope>
</reference>
<evidence type="ECO:0000256" key="2">
    <source>
        <dbReference type="ARBA" id="ARBA00022759"/>
    </source>
</evidence>